<dbReference type="InterPro" id="IPR029058">
    <property type="entry name" value="AB_hydrolase_fold"/>
</dbReference>
<dbReference type="EMBL" id="JACOGF010000007">
    <property type="protein sequence ID" value="MBC3918731.1"/>
    <property type="molecule type" value="Genomic_DNA"/>
</dbReference>
<name>A0ABR6ZS76_9BURK</name>
<keyword evidence="3" id="KW-0378">Hydrolase</keyword>
<dbReference type="PANTHER" id="PTHR43265:SF1">
    <property type="entry name" value="ESTERASE ESTD"/>
    <property type="match status" value="1"/>
</dbReference>
<dbReference type="InterPro" id="IPR022742">
    <property type="entry name" value="Hydrolase_4"/>
</dbReference>
<keyword evidence="1" id="KW-0732">Signal</keyword>
<accession>A0ABR6ZS76</accession>
<sequence length="328" mass="34895">MRLILSAVLSIVCLSFYVDGMAAEPPVIQMPEQDMVLATDTGKIAGSLLLPAGAGQAKVPVVLIIAGSGPTDRDGNTVGMKGKNNSLKMLAQDMAAAGFASLRFDKRGIAASSAAATSESALRFETYVQDAVAWLKLLKTDVRFSGVAVLGHSEGSLIAILSAQQVKVGAVISVAGPAKNAGDILRQQFQGKLPPLLTQKNEDIISALQAGKLISDVPPELKAFYRDSVQPYLVSWFRYTPENEIGKLTCPVLLLQGDNDIQVDAKQLTALKTAKPDATQLLVHNMNHVLKIVTGDMSQQMASYGDPGLPLAPELSSALTRFLRDKLQ</sequence>
<dbReference type="GO" id="GO:0016787">
    <property type="term" value="F:hydrolase activity"/>
    <property type="evidence" value="ECO:0007669"/>
    <property type="project" value="UniProtKB-KW"/>
</dbReference>
<dbReference type="Pfam" id="PF12146">
    <property type="entry name" value="Hydrolase_4"/>
    <property type="match status" value="1"/>
</dbReference>
<dbReference type="Proteomes" id="UP000650424">
    <property type="component" value="Unassembled WGS sequence"/>
</dbReference>
<feature type="chain" id="PRO_5045989520" evidence="1">
    <location>
        <begin position="23"/>
        <end position="328"/>
    </location>
</feature>
<dbReference type="InterPro" id="IPR053145">
    <property type="entry name" value="AB_hydrolase_Est10"/>
</dbReference>
<keyword evidence="4" id="KW-1185">Reference proteome</keyword>
<protein>
    <submittedName>
        <fullName evidence="3">Alpha/beta hydrolase</fullName>
    </submittedName>
</protein>
<organism evidence="3 4">
    <name type="scientific">Undibacterium hunanense</name>
    <dbReference type="NCBI Taxonomy" id="2762292"/>
    <lineage>
        <taxon>Bacteria</taxon>
        <taxon>Pseudomonadati</taxon>
        <taxon>Pseudomonadota</taxon>
        <taxon>Betaproteobacteria</taxon>
        <taxon>Burkholderiales</taxon>
        <taxon>Oxalobacteraceae</taxon>
        <taxon>Undibacterium</taxon>
    </lineage>
</organism>
<evidence type="ECO:0000313" key="4">
    <source>
        <dbReference type="Proteomes" id="UP000650424"/>
    </source>
</evidence>
<gene>
    <name evidence="3" type="ORF">H8L32_14650</name>
</gene>
<dbReference type="PANTHER" id="PTHR43265">
    <property type="entry name" value="ESTERASE ESTD"/>
    <property type="match status" value="1"/>
</dbReference>
<evidence type="ECO:0000256" key="1">
    <source>
        <dbReference type="SAM" id="SignalP"/>
    </source>
</evidence>
<proteinExistence type="predicted"/>
<comment type="caution">
    <text evidence="3">The sequence shown here is derived from an EMBL/GenBank/DDBJ whole genome shotgun (WGS) entry which is preliminary data.</text>
</comment>
<evidence type="ECO:0000259" key="2">
    <source>
        <dbReference type="Pfam" id="PF12146"/>
    </source>
</evidence>
<feature type="signal peptide" evidence="1">
    <location>
        <begin position="1"/>
        <end position="22"/>
    </location>
</feature>
<evidence type="ECO:0000313" key="3">
    <source>
        <dbReference type="EMBL" id="MBC3918731.1"/>
    </source>
</evidence>
<dbReference type="RefSeq" id="WP_186948002.1">
    <property type="nucleotide sequence ID" value="NZ_JACOGF010000007.1"/>
</dbReference>
<dbReference type="SUPFAM" id="SSF53474">
    <property type="entry name" value="alpha/beta-Hydrolases"/>
    <property type="match status" value="1"/>
</dbReference>
<dbReference type="Gene3D" id="3.40.50.1820">
    <property type="entry name" value="alpha/beta hydrolase"/>
    <property type="match status" value="1"/>
</dbReference>
<reference evidence="3 4" key="1">
    <citation type="submission" date="2020-08" db="EMBL/GenBank/DDBJ databases">
        <title>Novel species isolated from subtropical streams in China.</title>
        <authorList>
            <person name="Lu H."/>
        </authorList>
    </citation>
    <scope>NUCLEOTIDE SEQUENCE [LARGE SCALE GENOMIC DNA]</scope>
    <source>
        <strain evidence="3 4">CY18W</strain>
    </source>
</reference>
<feature type="domain" description="Serine aminopeptidase S33" evidence="2">
    <location>
        <begin position="83"/>
        <end position="288"/>
    </location>
</feature>